<dbReference type="OrthoDB" id="73874at2"/>
<comment type="caution">
    <text evidence="1">The sequence shown here is derived from an EMBL/GenBank/DDBJ whole genome shotgun (WGS) entry which is preliminary data.</text>
</comment>
<reference evidence="1 2" key="1">
    <citation type="submission" date="2018-03" db="EMBL/GenBank/DDBJ databases">
        <title>Draft genome of Deinococcus sp. OD32.</title>
        <authorList>
            <person name="Wang X.-P."/>
            <person name="Du Z.-J."/>
        </authorList>
    </citation>
    <scope>NUCLEOTIDE SEQUENCE [LARGE SCALE GENOMIC DNA]</scope>
    <source>
        <strain evidence="1 2">OD32</strain>
    </source>
</reference>
<proteinExistence type="predicted"/>
<accession>A0A2T3W7U1</accession>
<dbReference type="RefSeq" id="WP_107137906.1">
    <property type="nucleotide sequence ID" value="NZ_PYSV01000008.1"/>
</dbReference>
<name>A0A2T3W7U1_9DEIO</name>
<dbReference type="EMBL" id="PYSV01000008">
    <property type="protein sequence ID" value="PTA67968.1"/>
    <property type="molecule type" value="Genomic_DNA"/>
</dbReference>
<protein>
    <submittedName>
        <fullName evidence="1">Uncharacterized protein</fullName>
    </submittedName>
</protein>
<organism evidence="1 2">
    <name type="scientific">Deinococcus arcticus</name>
    <dbReference type="NCBI Taxonomy" id="2136176"/>
    <lineage>
        <taxon>Bacteria</taxon>
        <taxon>Thermotogati</taxon>
        <taxon>Deinococcota</taxon>
        <taxon>Deinococci</taxon>
        <taxon>Deinococcales</taxon>
        <taxon>Deinococcaceae</taxon>
        <taxon>Deinococcus</taxon>
    </lineage>
</organism>
<evidence type="ECO:0000313" key="1">
    <source>
        <dbReference type="EMBL" id="PTA67968.1"/>
    </source>
</evidence>
<sequence>MLLTTLLLLMALGGVALLLSGVTRGKSRYSAIPQGHARRDSAQDVFWEARVLAALHGNRAALERHVLTKQRQHPGLKRWQLLRLVDLDLAKKAGKGRHVPRPAVFRTHF</sequence>
<dbReference type="AlphaFoldDB" id="A0A2T3W7U1"/>
<gene>
    <name evidence="1" type="ORF">C8263_09590</name>
</gene>
<keyword evidence="2" id="KW-1185">Reference proteome</keyword>
<dbReference type="Proteomes" id="UP000240317">
    <property type="component" value="Unassembled WGS sequence"/>
</dbReference>
<evidence type="ECO:0000313" key="2">
    <source>
        <dbReference type="Proteomes" id="UP000240317"/>
    </source>
</evidence>